<feature type="compositionally biased region" description="Low complexity" evidence="9">
    <location>
        <begin position="829"/>
        <end position="838"/>
    </location>
</feature>
<evidence type="ECO:0000256" key="3">
    <source>
        <dbReference type="ARBA" id="ARBA00010312"/>
    </source>
</evidence>
<protein>
    <submittedName>
        <fullName evidence="11">Molybdopterin-dependent oxidoreductase</fullName>
    </submittedName>
</protein>
<reference evidence="11 12" key="1">
    <citation type="submission" date="2021-02" db="EMBL/GenBank/DDBJ databases">
        <title>Streptomyces spirodelae sp. nov., isolated from duckweed.</title>
        <authorList>
            <person name="Saimee Y."/>
            <person name="Duangmal K."/>
        </authorList>
    </citation>
    <scope>NUCLEOTIDE SEQUENCE [LARGE SCALE GENOMIC DNA]</scope>
    <source>
        <strain evidence="11 12">DSM 42105</strain>
    </source>
</reference>
<feature type="region of interest" description="Disordered" evidence="9">
    <location>
        <begin position="821"/>
        <end position="840"/>
    </location>
</feature>
<dbReference type="PANTHER" id="PTHR43598:SF1">
    <property type="entry name" value="FORMATE DEHYDROGENASE-O MAJOR SUBUNIT"/>
    <property type="match status" value="1"/>
</dbReference>
<dbReference type="GeneID" id="96257466"/>
<dbReference type="SUPFAM" id="SSF50692">
    <property type="entry name" value="ADC-like"/>
    <property type="match status" value="1"/>
</dbReference>
<keyword evidence="12" id="KW-1185">Reference proteome</keyword>
<dbReference type="Pfam" id="PF00384">
    <property type="entry name" value="Molybdopterin"/>
    <property type="match status" value="1"/>
</dbReference>
<dbReference type="PROSITE" id="PS51669">
    <property type="entry name" value="4FE4S_MOW_BIS_MGD"/>
    <property type="match status" value="1"/>
</dbReference>
<dbReference type="Gene3D" id="2.40.40.20">
    <property type="match status" value="1"/>
</dbReference>
<dbReference type="PANTHER" id="PTHR43598">
    <property type="entry name" value="TUNGSTEN-CONTAINING FORMYLMETHANOFURAN DEHYDROGENASE 2 SUBUNIT B"/>
    <property type="match status" value="1"/>
</dbReference>
<comment type="caution">
    <text evidence="11">The sequence shown here is derived from an EMBL/GenBank/DDBJ whole genome shotgun (WGS) entry which is preliminary data.</text>
</comment>
<dbReference type="Pfam" id="PF01568">
    <property type="entry name" value="Molydop_binding"/>
    <property type="match status" value="1"/>
</dbReference>
<dbReference type="Pfam" id="PF04879">
    <property type="entry name" value="Molybdop_Fe4S4"/>
    <property type="match status" value="1"/>
</dbReference>
<accession>A0ABS3XQ31</accession>
<evidence type="ECO:0000256" key="4">
    <source>
        <dbReference type="ARBA" id="ARBA00022485"/>
    </source>
</evidence>
<feature type="domain" description="4Fe-4S Mo/W bis-MGD-type" evidence="10">
    <location>
        <begin position="44"/>
        <end position="100"/>
    </location>
</feature>
<comment type="cofactor">
    <cofactor evidence="1">
        <name>[4Fe-4S] cluster</name>
        <dbReference type="ChEBI" id="CHEBI:49883"/>
    </cofactor>
</comment>
<sequence>MGVRTWLSEWPVYRQLTGDDPTGRGGAASSAYTRALRSRTGDADRVVKSICPYCAVGCGQQVYVKDEQVVQIEGDPDSPVSRGRLCPKGSATLQLTTGDARRHEVLYRRPYGTEWERLDLETAMDMVADRVVRTRRETWESERDGVRVQRTLGLASLGGAALDNEENYLIKKLFTALGVVQIENQARVCHSSTVAGLGTSFGRGGATTFLQDLQHADCIVIEGSNFAEAHPVGFQWVMEAKARGATIIHVDPRFTRTSALADLHVPIRAGTDIAFLGGIINYVLTREADFREYVLDYTNAATIVGEDFRDTEDLAGVFSGLNQETGHYDVASWQYEGDIVQAAAGQRDALYEERTQQGRTLAGAGKPESHGSGGAPVAGNREHDRTLRHPRCVYQILKRHYARYTPEMVEETCGIPRETFEAVCRTLVDNSGRERTSAFAYAVGWTQHTVGAQYIRAACVLQLLLGNIGRPGGGIQALRGHASIQGSSDIPTLFNLLPGYIPMPHAHQHEDLDTFVEAMRADKGYWGELRSYLVSLLKAYWGEAATAENDYCFGHLPRLTGSHSTYDTVLAQLAGECKGYFLLGENPAVGSANAKMQRMGMANLEWLVVRDFSLIESATWWKDGPETETGELRTEENGTEVFFFPAASHTEKAGSFTNTNRMLQWHYPAKEPDGEARSDLWFMYHLGRRIREKLRGSTDPIDRPVLDLTWDYPVDGPLQEPVADAVLAEINGRHADGSPLSRYQQLRDDGSTSCGCWIYCGVYKDGVNQAARKKPHTEQDWIAAEWAWSWPDNRRILYNRASADPDGRPWSRAKALVWWDGEDGEPGEGARAGARGNGKWSGYDVPDFPADRPPSYRPAADATGPAALSGIDPFIMQGDGKGWLYAPAGLVDGPLPTHYEPQDSPVHNPLHPGQQRNPVREAHPHPANAHHPSGREPGSDVYPYVVTTYRLTEHFTAGGMSRWSPYLSELQPEFFCEVSPQLAAERGLEHTGWATVITARGAVEARVLVTERMRPLRAGGREVHQIGLPYHWGRNGYARGDAANELTAIALDPNVHIQEVKALTADIRPGRRPRGPELLTLLESYRERAGVTDRTGTEVRG</sequence>
<evidence type="ECO:0000256" key="6">
    <source>
        <dbReference type="ARBA" id="ARBA00023002"/>
    </source>
</evidence>
<evidence type="ECO:0000256" key="2">
    <source>
        <dbReference type="ARBA" id="ARBA00004196"/>
    </source>
</evidence>
<dbReference type="Gene3D" id="3.40.50.740">
    <property type="match status" value="1"/>
</dbReference>
<dbReference type="Proteomes" id="UP000721954">
    <property type="component" value="Unassembled WGS sequence"/>
</dbReference>
<comment type="similarity">
    <text evidence="3">Belongs to the prokaryotic molybdopterin-containing oxidoreductase family.</text>
</comment>
<dbReference type="InterPro" id="IPR006963">
    <property type="entry name" value="Mopterin_OxRdtase_4Fe-4S_dom"/>
</dbReference>
<keyword evidence="4" id="KW-0004">4Fe-4S</keyword>
<evidence type="ECO:0000256" key="8">
    <source>
        <dbReference type="ARBA" id="ARBA00023014"/>
    </source>
</evidence>
<dbReference type="RefSeq" id="WP_209209013.1">
    <property type="nucleotide sequence ID" value="NZ_JAFFZM010000001.1"/>
</dbReference>
<dbReference type="SMART" id="SM00926">
    <property type="entry name" value="Molybdop_Fe4S4"/>
    <property type="match status" value="1"/>
</dbReference>
<evidence type="ECO:0000256" key="9">
    <source>
        <dbReference type="SAM" id="MobiDB-lite"/>
    </source>
</evidence>
<keyword evidence="7" id="KW-0408">Iron</keyword>
<evidence type="ECO:0000256" key="1">
    <source>
        <dbReference type="ARBA" id="ARBA00001966"/>
    </source>
</evidence>
<dbReference type="CDD" id="cd02792">
    <property type="entry name" value="MopB_CT_Formate-Dh-Na-like"/>
    <property type="match status" value="1"/>
</dbReference>
<dbReference type="NCBIfam" id="NF041513">
    <property type="entry name" value="formate_DH_Act"/>
    <property type="match status" value="1"/>
</dbReference>
<evidence type="ECO:0000256" key="7">
    <source>
        <dbReference type="ARBA" id="ARBA00023004"/>
    </source>
</evidence>
<proteinExistence type="inferred from homology"/>
<dbReference type="InterPro" id="IPR009010">
    <property type="entry name" value="Asp_de-COase-like_dom_sf"/>
</dbReference>
<gene>
    <name evidence="11" type="ORF">JW613_02535</name>
</gene>
<dbReference type="Gene3D" id="3.40.228.10">
    <property type="entry name" value="Dimethylsulfoxide Reductase, domain 2"/>
    <property type="match status" value="2"/>
</dbReference>
<comment type="subcellular location">
    <subcellularLocation>
        <location evidence="2">Cell envelope</location>
    </subcellularLocation>
</comment>
<evidence type="ECO:0000313" key="11">
    <source>
        <dbReference type="EMBL" id="MBO8197196.1"/>
    </source>
</evidence>
<dbReference type="Gene3D" id="3.30.200.210">
    <property type="match status" value="1"/>
</dbReference>
<dbReference type="InterPro" id="IPR006657">
    <property type="entry name" value="MoPterin_dinucl-bd_dom"/>
</dbReference>
<dbReference type="SUPFAM" id="SSF53706">
    <property type="entry name" value="Formate dehydrogenase/DMSO reductase, domains 1-3"/>
    <property type="match status" value="1"/>
</dbReference>
<evidence type="ECO:0000256" key="5">
    <source>
        <dbReference type="ARBA" id="ARBA00022723"/>
    </source>
</evidence>
<name>A0ABS3XQ31_9ACTN</name>
<keyword evidence="5" id="KW-0479">Metal-binding</keyword>
<organism evidence="11 12">
    <name type="scientific">Streptomyces smyrnaeus</name>
    <dbReference type="NCBI Taxonomy" id="1387713"/>
    <lineage>
        <taxon>Bacteria</taxon>
        <taxon>Bacillati</taxon>
        <taxon>Actinomycetota</taxon>
        <taxon>Actinomycetes</taxon>
        <taxon>Kitasatosporales</taxon>
        <taxon>Streptomycetaceae</taxon>
        <taxon>Streptomyces</taxon>
    </lineage>
</organism>
<keyword evidence="8" id="KW-0411">Iron-sulfur</keyword>
<evidence type="ECO:0000259" key="10">
    <source>
        <dbReference type="PROSITE" id="PS51669"/>
    </source>
</evidence>
<dbReference type="InterPro" id="IPR006656">
    <property type="entry name" value="Mopterin_OxRdtase"/>
</dbReference>
<evidence type="ECO:0000313" key="12">
    <source>
        <dbReference type="Proteomes" id="UP000721954"/>
    </source>
</evidence>
<feature type="region of interest" description="Disordered" evidence="9">
    <location>
        <begin position="895"/>
        <end position="939"/>
    </location>
</feature>
<dbReference type="InterPro" id="IPR048158">
    <property type="entry name" value="Formate_DH_Act"/>
</dbReference>
<feature type="region of interest" description="Disordered" evidence="9">
    <location>
        <begin position="354"/>
        <end position="382"/>
    </location>
</feature>
<dbReference type="EMBL" id="JAFFZM010000001">
    <property type="protein sequence ID" value="MBO8197196.1"/>
    <property type="molecule type" value="Genomic_DNA"/>
</dbReference>
<keyword evidence="6" id="KW-0560">Oxidoreductase</keyword>